<organism evidence="1 2">
    <name type="scientific">Abeliophyllum distichum</name>
    <dbReference type="NCBI Taxonomy" id="126358"/>
    <lineage>
        <taxon>Eukaryota</taxon>
        <taxon>Viridiplantae</taxon>
        <taxon>Streptophyta</taxon>
        <taxon>Embryophyta</taxon>
        <taxon>Tracheophyta</taxon>
        <taxon>Spermatophyta</taxon>
        <taxon>Magnoliopsida</taxon>
        <taxon>eudicotyledons</taxon>
        <taxon>Gunneridae</taxon>
        <taxon>Pentapetalae</taxon>
        <taxon>asterids</taxon>
        <taxon>lamiids</taxon>
        <taxon>Lamiales</taxon>
        <taxon>Oleaceae</taxon>
        <taxon>Forsythieae</taxon>
        <taxon>Abeliophyllum</taxon>
    </lineage>
</organism>
<reference evidence="2" key="1">
    <citation type="submission" date="2024-07" db="EMBL/GenBank/DDBJ databases">
        <title>Two chromosome-level genome assemblies of Korean endemic species Abeliophyllum distichum and Forsythia ovata (Oleaceae).</title>
        <authorList>
            <person name="Jang H."/>
        </authorList>
    </citation>
    <scope>NUCLEOTIDE SEQUENCE [LARGE SCALE GENOMIC DNA]</scope>
</reference>
<comment type="caution">
    <text evidence="1">The sequence shown here is derived from an EMBL/GenBank/DDBJ whole genome shotgun (WGS) entry which is preliminary data.</text>
</comment>
<keyword evidence="2" id="KW-1185">Reference proteome</keyword>
<dbReference type="Proteomes" id="UP001604336">
    <property type="component" value="Unassembled WGS sequence"/>
</dbReference>
<proteinExistence type="predicted"/>
<gene>
    <name evidence="1" type="ORF">Adt_38243</name>
</gene>
<dbReference type="EMBL" id="JBFOLK010000012">
    <property type="protein sequence ID" value="KAL2470107.1"/>
    <property type="molecule type" value="Genomic_DNA"/>
</dbReference>
<accession>A0ABD1Q2N5</accession>
<sequence>MFTEEDEVGVYYPHCDILVVRAVVARNRLARMLVDDRSAVNILFGSAFDQIEVVHNLTTISEPLFGFTGYSLIPQGMIAFWRAPVPCEKVHGILGGRHLLYILRSPRHAHV</sequence>
<protein>
    <submittedName>
        <fullName evidence="1">Uncharacterized protein</fullName>
    </submittedName>
</protein>
<evidence type="ECO:0000313" key="2">
    <source>
        <dbReference type="Proteomes" id="UP001604336"/>
    </source>
</evidence>
<dbReference type="AlphaFoldDB" id="A0ABD1Q2N5"/>
<name>A0ABD1Q2N5_9LAMI</name>
<evidence type="ECO:0000313" key="1">
    <source>
        <dbReference type="EMBL" id="KAL2470107.1"/>
    </source>
</evidence>